<feature type="domain" description="PNPLA" evidence="5">
    <location>
        <begin position="16"/>
        <end position="194"/>
    </location>
</feature>
<dbReference type="SUPFAM" id="SSF52151">
    <property type="entry name" value="FabD/lysophospholipase-like"/>
    <property type="match status" value="1"/>
</dbReference>
<dbReference type="InterPro" id="IPR016035">
    <property type="entry name" value="Acyl_Trfase/lysoPLipase"/>
</dbReference>
<comment type="caution">
    <text evidence="6">The sequence shown here is derived from an EMBL/GenBank/DDBJ whole genome shotgun (WGS) entry which is preliminary data.</text>
</comment>
<evidence type="ECO:0000313" key="7">
    <source>
        <dbReference type="Proteomes" id="UP001240529"/>
    </source>
</evidence>
<accession>A0AAP5C9E5</accession>
<name>A0AAP5C9E5_9GAMM</name>
<sequence>MEVAQSLRQQSAINVLSLTGGGYRGLYSARVLQLLEERAGKPIGQCFDLVAGTSIGGILALAVAFEVPMKDVVAAFLSKGSVIFRRNLFRAGLFRNKYDSEPVADLLESLLPRGARMADAKHALIIPALNLTLGRGTPLKSRHNADWTRDYKLSVRDVALATSAAPIYFPIASFGESLYADGGLFANAPDLVALHEANTYFSAKDESVRMLSIGTMSTTYVEPMGIEKRRGVLSWLRPTSFPLIQTILAAQEQMALQIVRHRLGSNHLRLDESPSQSDQKKLGLNIATEYAQKRLLGAAKDTFDRLREEEIEPYLAHSPQKWIIAGGE</sequence>
<keyword evidence="3 4" id="KW-0443">Lipid metabolism</keyword>
<keyword evidence="2 4" id="KW-0442">Lipid degradation</keyword>
<dbReference type="InterPro" id="IPR002641">
    <property type="entry name" value="PNPLA_dom"/>
</dbReference>
<dbReference type="AlphaFoldDB" id="A0AAP5C9E5"/>
<dbReference type="PROSITE" id="PS51635">
    <property type="entry name" value="PNPLA"/>
    <property type="match status" value="1"/>
</dbReference>
<reference evidence="6" key="1">
    <citation type="submission" date="2023-07" db="EMBL/GenBank/DDBJ databases">
        <authorList>
            <person name="Shahid S."/>
            <person name="Akbar M.Y."/>
            <person name="Ajmal W."/>
            <person name="Ansari A."/>
            <person name="Ghazanfar S."/>
        </authorList>
    </citation>
    <scope>NUCLEOTIDE SEQUENCE</scope>
    <source>
        <strain evidence="6">NIGAB</strain>
    </source>
</reference>
<dbReference type="PANTHER" id="PTHR24185">
    <property type="entry name" value="CALCIUM-INDEPENDENT PHOSPHOLIPASE A2-GAMMA"/>
    <property type="match status" value="1"/>
</dbReference>
<evidence type="ECO:0000256" key="2">
    <source>
        <dbReference type="ARBA" id="ARBA00022963"/>
    </source>
</evidence>
<keyword evidence="1 4" id="KW-0378">Hydrolase</keyword>
<dbReference type="RefSeq" id="WP_305730663.1">
    <property type="nucleotide sequence ID" value="NZ_JAUZEA010000014.1"/>
</dbReference>
<dbReference type="Proteomes" id="UP001240529">
    <property type="component" value="Unassembled WGS sequence"/>
</dbReference>
<feature type="short sequence motif" description="GXSXG" evidence="4">
    <location>
        <begin position="52"/>
        <end position="56"/>
    </location>
</feature>
<dbReference type="Pfam" id="PF01734">
    <property type="entry name" value="Patatin"/>
    <property type="match status" value="1"/>
</dbReference>
<dbReference type="GO" id="GO:0016020">
    <property type="term" value="C:membrane"/>
    <property type="evidence" value="ECO:0007669"/>
    <property type="project" value="TreeGrafter"/>
</dbReference>
<dbReference type="GO" id="GO:0004620">
    <property type="term" value="F:phospholipase activity"/>
    <property type="evidence" value="ECO:0007669"/>
    <property type="project" value="TreeGrafter"/>
</dbReference>
<dbReference type="EMBL" id="JAVIAC010000014">
    <property type="protein sequence ID" value="MDQ7954225.1"/>
    <property type="molecule type" value="Genomic_DNA"/>
</dbReference>
<organism evidence="6 7">
    <name type="scientific">Stenotrophomonas geniculata</name>
    <dbReference type="NCBI Taxonomy" id="86188"/>
    <lineage>
        <taxon>Bacteria</taxon>
        <taxon>Pseudomonadati</taxon>
        <taxon>Pseudomonadota</taxon>
        <taxon>Gammaproteobacteria</taxon>
        <taxon>Lysobacterales</taxon>
        <taxon>Lysobacteraceae</taxon>
        <taxon>Stenotrophomonas</taxon>
    </lineage>
</organism>
<dbReference type="PANTHER" id="PTHR24185:SF1">
    <property type="entry name" value="CALCIUM-INDEPENDENT PHOSPHOLIPASE A2-GAMMA"/>
    <property type="match status" value="1"/>
</dbReference>
<feature type="short sequence motif" description="GXGXXG" evidence="4">
    <location>
        <begin position="20"/>
        <end position="25"/>
    </location>
</feature>
<gene>
    <name evidence="6" type="ORF">Q0031_20770</name>
</gene>
<dbReference type="GO" id="GO:0016042">
    <property type="term" value="P:lipid catabolic process"/>
    <property type="evidence" value="ECO:0007669"/>
    <property type="project" value="UniProtKB-UniRule"/>
</dbReference>
<evidence type="ECO:0000256" key="4">
    <source>
        <dbReference type="PROSITE-ProRule" id="PRU01161"/>
    </source>
</evidence>
<feature type="active site" description="Proton acceptor" evidence="4">
    <location>
        <position position="181"/>
    </location>
</feature>
<protein>
    <submittedName>
        <fullName evidence="6">CBASS cGAMP-activated phospholipase</fullName>
    </submittedName>
</protein>
<dbReference type="GO" id="GO:0006631">
    <property type="term" value="P:fatty acid metabolic process"/>
    <property type="evidence" value="ECO:0007669"/>
    <property type="project" value="TreeGrafter"/>
</dbReference>
<evidence type="ECO:0000256" key="1">
    <source>
        <dbReference type="ARBA" id="ARBA00022801"/>
    </source>
</evidence>
<evidence type="ECO:0000256" key="3">
    <source>
        <dbReference type="ARBA" id="ARBA00023098"/>
    </source>
</evidence>
<dbReference type="CDD" id="cd07199">
    <property type="entry name" value="Pat17_PNPLA8_PNPLA9_like"/>
    <property type="match status" value="1"/>
</dbReference>
<proteinExistence type="predicted"/>
<feature type="active site" description="Nucleophile" evidence="4">
    <location>
        <position position="54"/>
    </location>
</feature>
<feature type="short sequence motif" description="DGA/G" evidence="4">
    <location>
        <begin position="181"/>
        <end position="183"/>
    </location>
</feature>
<evidence type="ECO:0000313" key="6">
    <source>
        <dbReference type="EMBL" id="MDQ7954225.1"/>
    </source>
</evidence>
<evidence type="ECO:0000259" key="5">
    <source>
        <dbReference type="PROSITE" id="PS51635"/>
    </source>
</evidence>
<dbReference type="Gene3D" id="3.40.1090.10">
    <property type="entry name" value="Cytosolic phospholipase A2 catalytic domain"/>
    <property type="match status" value="1"/>
</dbReference>
<dbReference type="NCBIfam" id="NF041079">
    <property type="entry name" value="CBASS_lipase"/>
    <property type="match status" value="1"/>
</dbReference>